<keyword evidence="7" id="KW-0539">Nucleus</keyword>
<evidence type="ECO:0000256" key="10">
    <source>
        <dbReference type="SAM" id="MobiDB-lite"/>
    </source>
</evidence>
<dbReference type="PROSITE" id="PS50102">
    <property type="entry name" value="RRM"/>
    <property type="match status" value="1"/>
</dbReference>
<evidence type="ECO:0000256" key="2">
    <source>
        <dbReference type="ARBA" id="ARBA00022723"/>
    </source>
</evidence>
<dbReference type="Proteomes" id="UP001303473">
    <property type="component" value="Unassembled WGS sequence"/>
</dbReference>
<name>A0AAN6N6U3_9PEZI</name>
<dbReference type="PANTHER" id="PTHR13948:SF3">
    <property type="entry name" value="FI21118P1"/>
    <property type="match status" value="1"/>
</dbReference>
<feature type="compositionally biased region" description="Basic and acidic residues" evidence="10">
    <location>
        <begin position="22"/>
        <end position="40"/>
    </location>
</feature>
<evidence type="ECO:0000259" key="13">
    <source>
        <dbReference type="PROSITE" id="PS50199"/>
    </source>
</evidence>
<dbReference type="CDD" id="cd00590">
    <property type="entry name" value="RRM_SF"/>
    <property type="match status" value="1"/>
</dbReference>
<dbReference type="InterPro" id="IPR000467">
    <property type="entry name" value="G_patch_dom"/>
</dbReference>
<feature type="compositionally biased region" description="Basic and acidic residues" evidence="10">
    <location>
        <begin position="56"/>
        <end position="73"/>
    </location>
</feature>
<feature type="compositionally biased region" description="Low complexity" evidence="10">
    <location>
        <begin position="520"/>
        <end position="531"/>
    </location>
</feature>
<evidence type="ECO:0000256" key="4">
    <source>
        <dbReference type="ARBA" id="ARBA00022771"/>
    </source>
</evidence>
<dbReference type="SMART" id="SM00547">
    <property type="entry name" value="ZnF_RBZ"/>
    <property type="match status" value="1"/>
</dbReference>
<evidence type="ECO:0000259" key="12">
    <source>
        <dbReference type="PROSITE" id="PS50174"/>
    </source>
</evidence>
<feature type="domain" description="G-patch" evidence="12">
    <location>
        <begin position="797"/>
        <end position="843"/>
    </location>
</feature>
<dbReference type="InterPro" id="IPR036443">
    <property type="entry name" value="Znf_RanBP2_sf"/>
</dbReference>
<keyword evidence="6 8" id="KW-0694">RNA-binding</keyword>
<gene>
    <name evidence="14" type="ORF">QBC46DRAFT_387999</name>
</gene>
<keyword evidence="5" id="KW-0862">Zinc</keyword>
<feature type="compositionally biased region" description="Basic and acidic residues" evidence="10">
    <location>
        <begin position="862"/>
        <end position="878"/>
    </location>
</feature>
<evidence type="ECO:0000313" key="14">
    <source>
        <dbReference type="EMBL" id="KAK3939464.1"/>
    </source>
</evidence>
<keyword evidence="15" id="KW-1185">Reference proteome</keyword>
<dbReference type="EMBL" id="MU853811">
    <property type="protein sequence ID" value="KAK3939464.1"/>
    <property type="molecule type" value="Genomic_DNA"/>
</dbReference>
<dbReference type="SUPFAM" id="SSF54928">
    <property type="entry name" value="RNA-binding domain, RBD"/>
    <property type="match status" value="2"/>
</dbReference>
<accession>A0AAN6N6U3</accession>
<dbReference type="Gene3D" id="3.30.70.330">
    <property type="match status" value="1"/>
</dbReference>
<evidence type="ECO:0000256" key="9">
    <source>
        <dbReference type="PROSITE-ProRule" id="PRU00322"/>
    </source>
</evidence>
<evidence type="ECO:0000256" key="8">
    <source>
        <dbReference type="PROSITE-ProRule" id="PRU00176"/>
    </source>
</evidence>
<dbReference type="GO" id="GO:0008270">
    <property type="term" value="F:zinc ion binding"/>
    <property type="evidence" value="ECO:0007669"/>
    <property type="project" value="UniProtKB-KW"/>
</dbReference>
<dbReference type="PROSITE" id="PS50199">
    <property type="entry name" value="ZF_RANBP2_2"/>
    <property type="match status" value="1"/>
</dbReference>
<evidence type="ECO:0000256" key="1">
    <source>
        <dbReference type="ARBA" id="ARBA00004123"/>
    </source>
</evidence>
<feature type="domain" description="RanBP2-type" evidence="13">
    <location>
        <begin position="250"/>
        <end position="280"/>
    </location>
</feature>
<dbReference type="SUPFAM" id="SSF90209">
    <property type="entry name" value="Ran binding protein zinc finger-like"/>
    <property type="match status" value="1"/>
</dbReference>
<evidence type="ECO:0000313" key="15">
    <source>
        <dbReference type="Proteomes" id="UP001303473"/>
    </source>
</evidence>
<comment type="subcellular location">
    <subcellularLocation>
        <location evidence="1">Nucleus</location>
    </subcellularLocation>
</comment>
<evidence type="ECO:0000256" key="5">
    <source>
        <dbReference type="ARBA" id="ARBA00022833"/>
    </source>
</evidence>
<dbReference type="PROSITE" id="PS50174">
    <property type="entry name" value="G_PATCH"/>
    <property type="match status" value="1"/>
</dbReference>
<evidence type="ECO:0000256" key="3">
    <source>
        <dbReference type="ARBA" id="ARBA00022737"/>
    </source>
</evidence>
<keyword evidence="4 9" id="KW-0863">Zinc-finger</keyword>
<dbReference type="GO" id="GO:0003723">
    <property type="term" value="F:RNA binding"/>
    <property type="evidence" value="ECO:0007669"/>
    <property type="project" value="UniProtKB-UniRule"/>
</dbReference>
<evidence type="ECO:0000259" key="11">
    <source>
        <dbReference type="PROSITE" id="PS50102"/>
    </source>
</evidence>
<reference evidence="15" key="1">
    <citation type="journal article" date="2023" name="Mol. Phylogenet. Evol.">
        <title>Genome-scale phylogeny and comparative genomics of the fungal order Sordariales.</title>
        <authorList>
            <person name="Hensen N."/>
            <person name="Bonometti L."/>
            <person name="Westerberg I."/>
            <person name="Brannstrom I.O."/>
            <person name="Guillou S."/>
            <person name="Cros-Aarteil S."/>
            <person name="Calhoun S."/>
            <person name="Haridas S."/>
            <person name="Kuo A."/>
            <person name="Mondo S."/>
            <person name="Pangilinan J."/>
            <person name="Riley R."/>
            <person name="LaButti K."/>
            <person name="Andreopoulos B."/>
            <person name="Lipzen A."/>
            <person name="Chen C."/>
            <person name="Yan M."/>
            <person name="Daum C."/>
            <person name="Ng V."/>
            <person name="Clum A."/>
            <person name="Steindorff A."/>
            <person name="Ohm R.A."/>
            <person name="Martin F."/>
            <person name="Silar P."/>
            <person name="Natvig D.O."/>
            <person name="Lalanne C."/>
            <person name="Gautier V."/>
            <person name="Ament-Velasquez S.L."/>
            <person name="Kruys A."/>
            <person name="Hutchinson M.I."/>
            <person name="Powell A.J."/>
            <person name="Barry K."/>
            <person name="Miller A.N."/>
            <person name="Grigoriev I.V."/>
            <person name="Debuchy R."/>
            <person name="Gladieux P."/>
            <person name="Hiltunen Thoren M."/>
            <person name="Johannesson H."/>
        </authorList>
    </citation>
    <scope>NUCLEOTIDE SEQUENCE [LARGE SCALE GENOMIC DNA]</scope>
    <source>
        <strain evidence="15">CBS 340.73</strain>
    </source>
</reference>
<organism evidence="14 15">
    <name type="scientific">Diplogelasinospora grovesii</name>
    <dbReference type="NCBI Taxonomy" id="303347"/>
    <lineage>
        <taxon>Eukaryota</taxon>
        <taxon>Fungi</taxon>
        <taxon>Dikarya</taxon>
        <taxon>Ascomycota</taxon>
        <taxon>Pezizomycotina</taxon>
        <taxon>Sordariomycetes</taxon>
        <taxon>Sordariomycetidae</taxon>
        <taxon>Sordariales</taxon>
        <taxon>Diplogelasinosporaceae</taxon>
        <taxon>Diplogelasinospora</taxon>
    </lineage>
</organism>
<feature type="region of interest" description="Disordered" evidence="10">
    <location>
        <begin position="1"/>
        <end position="140"/>
    </location>
</feature>
<dbReference type="InterPro" id="IPR035979">
    <property type="entry name" value="RBD_domain_sf"/>
</dbReference>
<feature type="compositionally biased region" description="Basic and acidic residues" evidence="10">
    <location>
        <begin position="534"/>
        <end position="545"/>
    </location>
</feature>
<evidence type="ECO:0008006" key="16">
    <source>
        <dbReference type="Google" id="ProtNLM"/>
    </source>
</evidence>
<feature type="region of interest" description="Disordered" evidence="10">
    <location>
        <begin position="345"/>
        <end position="365"/>
    </location>
</feature>
<protein>
    <recommendedName>
        <fullName evidence="16">RNA-binding protein</fullName>
    </recommendedName>
</protein>
<dbReference type="PROSITE" id="PS01358">
    <property type="entry name" value="ZF_RANBP2_1"/>
    <property type="match status" value="1"/>
</dbReference>
<dbReference type="Pfam" id="PF00076">
    <property type="entry name" value="RRM_1"/>
    <property type="match status" value="1"/>
</dbReference>
<dbReference type="Gene3D" id="2.30.30.380">
    <property type="entry name" value="Zn-finger domain of Sec23/24"/>
    <property type="match status" value="1"/>
</dbReference>
<feature type="region of interest" description="Disordered" evidence="10">
    <location>
        <begin position="497"/>
        <end position="579"/>
    </location>
</feature>
<sequence>MYEGYQSGFRDGAEDGYTGGFRRRDDDDRDGEYNRSRKDPSGPIGSLNYDENDDGGDGHFEDRAQYRGQHSDPSEIPNAGYNYGGSFRGGYGRGNNSQNARDEGGYARGHGRPHSPPRGPIDSGRYSGNSREPVSARRSFGTSGRALFLGDIPDDATERDILSGLDYVSGDPNMSTDQVRFARLRYDHDGRRVAVVEFHRRADAEYFLDKHHPEISFPLKHTRGIDSKPVTVGIGSGNNRDETDYGEQRGAGADWQCTECGASNYPDRNFCYKCKVERHDYGPHRGDAVQLGASGGFRLTGETDECPQQLPSHYLVIRNLGGSTTEEVLAKGVGKLLDNSEAAEEAANPTAKLKSTAPANNKQMAGARPGTLRRVFLMRDRRTNQSWRYGFAEFATVEDAVAAIAKFHGSAKFTIASKPVSVAFVHTGVFVPSLDNSSDSEQFLFAPIYNPALRLKYWDDRAYPSVLVVSDEPLSRHSTPEASGKVDDAAAATKSINPARHPVIKKLKRERESAADNKGPAMMPQMQMWAQKSAELHGSRPRAELDDAPTDDNTDSLVRDTSEREASEDLPPDGPRNPHWTDQYLSYADWDRVACLLCDWEVPSQEFIGDHGYSEYRREDVLIDHEVRIHNHYKDSEDKGGAAQRLIALGKEPRAIIRRTPRLRSDVLPVYRSYADFESLHCHVCRRNFKHEETLWRHEQESELHKRMLADPKNKERAVAELKSRGKAPCTMMPDEASRRQHEQQQREYRDRAELRRKVFGQPNRPLPQAAAPRGAAGAEKRKDPAAIKERVAEAIKNSKGAGMLAKMGWATGAGLGAEGAGRTEAIAPEAYAPGVGLGAEGSKLGDASEEAARRTSNNYDHFIEKTRDRARERYQQM</sequence>
<feature type="compositionally biased region" description="Basic and acidic residues" evidence="10">
    <location>
        <begin position="557"/>
        <end position="567"/>
    </location>
</feature>
<feature type="region of interest" description="Disordered" evidence="10">
    <location>
        <begin position="834"/>
        <end position="878"/>
    </location>
</feature>
<dbReference type="AlphaFoldDB" id="A0AAN6N6U3"/>
<dbReference type="InterPro" id="IPR012677">
    <property type="entry name" value="Nucleotide-bd_a/b_plait_sf"/>
</dbReference>
<dbReference type="Pfam" id="PF01585">
    <property type="entry name" value="G-patch"/>
    <property type="match status" value="1"/>
</dbReference>
<evidence type="ECO:0000256" key="7">
    <source>
        <dbReference type="ARBA" id="ARBA00023242"/>
    </source>
</evidence>
<proteinExistence type="predicted"/>
<dbReference type="InterPro" id="IPR000504">
    <property type="entry name" value="RRM_dom"/>
</dbReference>
<feature type="region of interest" description="Disordered" evidence="10">
    <location>
        <begin position="723"/>
        <end position="785"/>
    </location>
</feature>
<dbReference type="SMART" id="SM00443">
    <property type="entry name" value="G_patch"/>
    <property type="match status" value="1"/>
</dbReference>
<comment type="caution">
    <text evidence="14">The sequence shown here is derived from an EMBL/GenBank/DDBJ whole genome shotgun (WGS) entry which is preliminary data.</text>
</comment>
<keyword evidence="2" id="KW-0479">Metal-binding</keyword>
<feature type="compositionally biased region" description="Basic and acidic residues" evidence="10">
    <location>
        <begin position="736"/>
        <end position="757"/>
    </location>
</feature>
<dbReference type="SMART" id="SM00360">
    <property type="entry name" value="RRM"/>
    <property type="match status" value="2"/>
</dbReference>
<keyword evidence="3" id="KW-0677">Repeat</keyword>
<evidence type="ECO:0000256" key="6">
    <source>
        <dbReference type="ARBA" id="ARBA00022884"/>
    </source>
</evidence>
<dbReference type="PANTHER" id="PTHR13948">
    <property type="entry name" value="RNA-BINDING PROTEIN"/>
    <property type="match status" value="1"/>
</dbReference>
<feature type="compositionally biased region" description="Gly residues" evidence="10">
    <location>
        <begin position="82"/>
        <end position="93"/>
    </location>
</feature>
<dbReference type="InterPro" id="IPR001876">
    <property type="entry name" value="Znf_RanBP2"/>
</dbReference>
<dbReference type="GO" id="GO:0005634">
    <property type="term" value="C:nucleus"/>
    <property type="evidence" value="ECO:0007669"/>
    <property type="project" value="UniProtKB-SubCell"/>
</dbReference>
<dbReference type="GO" id="GO:0000398">
    <property type="term" value="P:mRNA splicing, via spliceosome"/>
    <property type="evidence" value="ECO:0007669"/>
    <property type="project" value="TreeGrafter"/>
</dbReference>
<feature type="domain" description="RRM" evidence="11">
    <location>
        <begin position="313"/>
        <end position="427"/>
    </location>
</feature>